<name>A0AAE2BU28_9LAMI</name>
<organism evidence="2 3">
    <name type="scientific">Sesamum angolense</name>
    <dbReference type="NCBI Taxonomy" id="2727404"/>
    <lineage>
        <taxon>Eukaryota</taxon>
        <taxon>Viridiplantae</taxon>
        <taxon>Streptophyta</taxon>
        <taxon>Embryophyta</taxon>
        <taxon>Tracheophyta</taxon>
        <taxon>Spermatophyta</taxon>
        <taxon>Magnoliopsida</taxon>
        <taxon>eudicotyledons</taxon>
        <taxon>Gunneridae</taxon>
        <taxon>Pentapetalae</taxon>
        <taxon>asterids</taxon>
        <taxon>lamiids</taxon>
        <taxon>Lamiales</taxon>
        <taxon>Pedaliaceae</taxon>
        <taxon>Sesamum</taxon>
    </lineage>
</organism>
<dbReference type="PANTHER" id="PTHR24559:SF444">
    <property type="entry name" value="REVERSE TRANSCRIPTASE DOMAIN-CONTAINING PROTEIN"/>
    <property type="match status" value="1"/>
</dbReference>
<proteinExistence type="predicted"/>
<dbReference type="InterPro" id="IPR043502">
    <property type="entry name" value="DNA/RNA_pol_sf"/>
</dbReference>
<reference evidence="2" key="1">
    <citation type="submission" date="2020-06" db="EMBL/GenBank/DDBJ databases">
        <authorList>
            <person name="Li T."/>
            <person name="Hu X."/>
            <person name="Zhang T."/>
            <person name="Song X."/>
            <person name="Zhang H."/>
            <person name="Dai N."/>
            <person name="Sheng W."/>
            <person name="Hou X."/>
            <person name="Wei L."/>
        </authorList>
    </citation>
    <scope>NUCLEOTIDE SEQUENCE</scope>
    <source>
        <strain evidence="2">K16</strain>
        <tissue evidence="2">Leaf</tissue>
    </source>
</reference>
<evidence type="ECO:0000313" key="2">
    <source>
        <dbReference type="EMBL" id="KAK4397595.1"/>
    </source>
</evidence>
<dbReference type="InterPro" id="IPR043128">
    <property type="entry name" value="Rev_trsase/Diguanyl_cyclase"/>
</dbReference>
<evidence type="ECO:0000313" key="3">
    <source>
        <dbReference type="Proteomes" id="UP001289374"/>
    </source>
</evidence>
<dbReference type="Proteomes" id="UP001289374">
    <property type="component" value="Unassembled WGS sequence"/>
</dbReference>
<sequence length="539" mass="61001">MEALCQLDAGRGETIPKPRRFLPLDGSSSPELKPSIEKPPSLELKPLPSYLKYVFLENDSSLPIIVSSNLTELQEKKLKRVLKEHMTAIGWSIVDIKGISPVTCTHKILMRRDTAESTTTATTKPQYARGELTVVANDNNVLIPTRTVIGWRVCIDYRALNEAARKYHFPLPFIDQMGEKLAGHGITISLMVTLATSKWLFPLRIKRKLHSLAHTEFDLEIRDRKGSENIVADHLSRIDKGYMEDMHDFLLRNEFPNEHLYAINAKGEPWFANFANFLAGISYCFQDTNCEQRKLQLNELAEIRHQAMRMPEFLSNAPKHGMMHVCNPKGAVELLGEKGPFKVNGHRLKQYLEGTQPPPVEYPILLSYPCGSHRQANDVKKALHGRQPMLSFMFYFMFSALSIVPESQLMLQGSLLKLLFCVLSIVRDSRVVLQGSLLKLFSMESTGPSHSRCRLSKTSVTLPLTDIDLYGHLQFWSQQHQERYSSISQLTILPGTPQPLDIAALSHMDLLTKQHGILYFAPPGEVGTRLGRHQREVSP</sequence>
<accession>A0AAE2BU28</accession>
<dbReference type="EMBL" id="JACGWL010000008">
    <property type="protein sequence ID" value="KAK4397595.1"/>
    <property type="molecule type" value="Genomic_DNA"/>
</dbReference>
<gene>
    <name evidence="2" type="ORF">Sango_1596100</name>
</gene>
<reference evidence="2" key="2">
    <citation type="journal article" date="2024" name="Plant">
        <title>Genomic evolution and insights into agronomic trait innovations of Sesamum species.</title>
        <authorList>
            <person name="Miao H."/>
            <person name="Wang L."/>
            <person name="Qu L."/>
            <person name="Liu H."/>
            <person name="Sun Y."/>
            <person name="Le M."/>
            <person name="Wang Q."/>
            <person name="Wei S."/>
            <person name="Zheng Y."/>
            <person name="Lin W."/>
            <person name="Duan Y."/>
            <person name="Cao H."/>
            <person name="Xiong S."/>
            <person name="Wang X."/>
            <person name="Wei L."/>
            <person name="Li C."/>
            <person name="Ma Q."/>
            <person name="Ju M."/>
            <person name="Zhao R."/>
            <person name="Li G."/>
            <person name="Mu C."/>
            <person name="Tian Q."/>
            <person name="Mei H."/>
            <person name="Zhang T."/>
            <person name="Gao T."/>
            <person name="Zhang H."/>
        </authorList>
    </citation>
    <scope>NUCLEOTIDE SEQUENCE</scope>
    <source>
        <strain evidence="2">K16</strain>
    </source>
</reference>
<dbReference type="Gene3D" id="3.30.70.270">
    <property type="match status" value="1"/>
</dbReference>
<dbReference type="PANTHER" id="PTHR24559">
    <property type="entry name" value="TRANSPOSON TY3-I GAG-POL POLYPROTEIN"/>
    <property type="match status" value="1"/>
</dbReference>
<protein>
    <submittedName>
        <fullName evidence="2">Uncharacterized protein</fullName>
    </submittedName>
</protein>
<keyword evidence="3" id="KW-1185">Reference proteome</keyword>
<dbReference type="AlphaFoldDB" id="A0AAE2BU28"/>
<comment type="caution">
    <text evidence="2">The sequence shown here is derived from an EMBL/GenBank/DDBJ whole genome shotgun (WGS) entry which is preliminary data.</text>
</comment>
<feature type="region of interest" description="Disordered" evidence="1">
    <location>
        <begin position="18"/>
        <end position="39"/>
    </location>
</feature>
<dbReference type="SUPFAM" id="SSF56672">
    <property type="entry name" value="DNA/RNA polymerases"/>
    <property type="match status" value="1"/>
</dbReference>
<dbReference type="InterPro" id="IPR053134">
    <property type="entry name" value="RNA-dir_DNA_polymerase"/>
</dbReference>
<evidence type="ECO:0000256" key="1">
    <source>
        <dbReference type="SAM" id="MobiDB-lite"/>
    </source>
</evidence>